<gene>
    <name evidence="7" type="ORF">SAMN04488239_11068</name>
</gene>
<dbReference type="InterPro" id="IPR036390">
    <property type="entry name" value="WH_DNA-bd_sf"/>
</dbReference>
<dbReference type="SUPFAM" id="SSF53850">
    <property type="entry name" value="Periplasmic binding protein-like II"/>
    <property type="match status" value="1"/>
</dbReference>
<dbReference type="Proteomes" id="UP000199628">
    <property type="component" value="Unassembled WGS sequence"/>
</dbReference>
<dbReference type="PRINTS" id="PR00039">
    <property type="entry name" value="HTHLYSR"/>
</dbReference>
<evidence type="ECO:0000259" key="6">
    <source>
        <dbReference type="PROSITE" id="PS50931"/>
    </source>
</evidence>
<organism evidence="7 8">
    <name type="scientific">Ruegeria marina</name>
    <dbReference type="NCBI Taxonomy" id="639004"/>
    <lineage>
        <taxon>Bacteria</taxon>
        <taxon>Pseudomonadati</taxon>
        <taxon>Pseudomonadota</taxon>
        <taxon>Alphaproteobacteria</taxon>
        <taxon>Rhodobacterales</taxon>
        <taxon>Roseobacteraceae</taxon>
        <taxon>Ruegeria</taxon>
    </lineage>
</organism>
<dbReference type="STRING" id="639004.SAMN04488239_11068"/>
<dbReference type="GO" id="GO:0003677">
    <property type="term" value="F:DNA binding"/>
    <property type="evidence" value="ECO:0007669"/>
    <property type="project" value="UniProtKB-KW"/>
</dbReference>
<proteinExistence type="inferred from homology"/>
<dbReference type="GO" id="GO:0003700">
    <property type="term" value="F:DNA-binding transcription factor activity"/>
    <property type="evidence" value="ECO:0007669"/>
    <property type="project" value="InterPro"/>
</dbReference>
<evidence type="ECO:0000256" key="5">
    <source>
        <dbReference type="ARBA" id="ARBA00023163"/>
    </source>
</evidence>
<dbReference type="InterPro" id="IPR036388">
    <property type="entry name" value="WH-like_DNA-bd_sf"/>
</dbReference>
<dbReference type="PROSITE" id="PS50931">
    <property type="entry name" value="HTH_LYSR"/>
    <property type="match status" value="1"/>
</dbReference>
<dbReference type="Gene3D" id="3.40.190.10">
    <property type="entry name" value="Periplasmic binding protein-like II"/>
    <property type="match status" value="2"/>
</dbReference>
<sequence length="310" mass="34228">MPPDITLRQLTYFSTLVAAGQYRRAARSLGISQPSLSLQIAALEKAIGARLIERRRSGLILTPEGRDVSELVARILREVDALTLYTSPMRDNMSGTLRLGSTPTIGPYLLPRVLRQLHRQFPKLKLAIRDGAPQELTEDLVAGRYDMILTQLPVGRDDIKVAALFREPLELAVDPDHRLAAAGQVRQFDLAGETMLSLSPAYALHRQIQVLCQNAGAHLSTEFEGTSLDALRQMVSLGMGITLLPALYVASEVRARQADVTTRPLRPAMHRTVGLAWRAASGKPPAIDRFTDLMRQVIREEMSNVLLPVT</sequence>
<dbReference type="InterPro" id="IPR000847">
    <property type="entry name" value="LysR_HTH_N"/>
</dbReference>
<dbReference type="Gene3D" id="1.10.10.10">
    <property type="entry name" value="Winged helix-like DNA-binding domain superfamily/Winged helix DNA-binding domain"/>
    <property type="match status" value="1"/>
</dbReference>
<evidence type="ECO:0000256" key="4">
    <source>
        <dbReference type="ARBA" id="ARBA00023159"/>
    </source>
</evidence>
<dbReference type="FunFam" id="1.10.10.10:FF:000001">
    <property type="entry name" value="LysR family transcriptional regulator"/>
    <property type="match status" value="1"/>
</dbReference>
<dbReference type="Pfam" id="PF00126">
    <property type="entry name" value="HTH_1"/>
    <property type="match status" value="1"/>
</dbReference>
<evidence type="ECO:0000313" key="7">
    <source>
        <dbReference type="EMBL" id="SDD76975.1"/>
    </source>
</evidence>
<dbReference type="AlphaFoldDB" id="A0A1G6XI07"/>
<dbReference type="Pfam" id="PF03466">
    <property type="entry name" value="LysR_substrate"/>
    <property type="match status" value="1"/>
</dbReference>
<protein>
    <submittedName>
        <fullName evidence="7">Transcriptional regulator, LysR family</fullName>
    </submittedName>
</protein>
<comment type="similarity">
    <text evidence="1">Belongs to the LysR transcriptional regulatory family.</text>
</comment>
<dbReference type="PANTHER" id="PTHR30346:SF26">
    <property type="entry name" value="HYDROGEN PEROXIDE-INDUCIBLE GENES ACTIVATOR"/>
    <property type="match status" value="1"/>
</dbReference>
<dbReference type="CDD" id="cd08411">
    <property type="entry name" value="PBP2_OxyR"/>
    <property type="match status" value="1"/>
</dbReference>
<evidence type="ECO:0000256" key="2">
    <source>
        <dbReference type="ARBA" id="ARBA00023015"/>
    </source>
</evidence>
<dbReference type="GO" id="GO:0032993">
    <property type="term" value="C:protein-DNA complex"/>
    <property type="evidence" value="ECO:0007669"/>
    <property type="project" value="TreeGrafter"/>
</dbReference>
<dbReference type="RefSeq" id="WP_093033053.1">
    <property type="nucleotide sequence ID" value="NZ_FMZV01000010.1"/>
</dbReference>
<dbReference type="SUPFAM" id="SSF46785">
    <property type="entry name" value="Winged helix' DNA-binding domain"/>
    <property type="match status" value="1"/>
</dbReference>
<name>A0A1G6XI07_9RHOB</name>
<dbReference type="OrthoDB" id="9775392at2"/>
<feature type="domain" description="HTH lysR-type" evidence="6">
    <location>
        <begin position="5"/>
        <end position="62"/>
    </location>
</feature>
<dbReference type="EMBL" id="FMZV01000010">
    <property type="protein sequence ID" value="SDD76975.1"/>
    <property type="molecule type" value="Genomic_DNA"/>
</dbReference>
<keyword evidence="5" id="KW-0804">Transcription</keyword>
<keyword evidence="3" id="KW-0238">DNA-binding</keyword>
<keyword evidence="8" id="KW-1185">Reference proteome</keyword>
<dbReference type="InterPro" id="IPR005119">
    <property type="entry name" value="LysR_subst-bd"/>
</dbReference>
<keyword evidence="2" id="KW-0805">Transcription regulation</keyword>
<evidence type="ECO:0000256" key="1">
    <source>
        <dbReference type="ARBA" id="ARBA00009437"/>
    </source>
</evidence>
<evidence type="ECO:0000313" key="8">
    <source>
        <dbReference type="Proteomes" id="UP000199628"/>
    </source>
</evidence>
<reference evidence="8" key="1">
    <citation type="submission" date="2016-10" db="EMBL/GenBank/DDBJ databases">
        <authorList>
            <person name="Varghese N."/>
            <person name="Submissions S."/>
        </authorList>
    </citation>
    <scope>NUCLEOTIDE SEQUENCE [LARGE SCALE GENOMIC DNA]</scope>
    <source>
        <strain evidence="8">CGMCC 1.9108</strain>
    </source>
</reference>
<accession>A0A1G6XI07</accession>
<dbReference type="PANTHER" id="PTHR30346">
    <property type="entry name" value="TRANSCRIPTIONAL DUAL REGULATOR HCAR-RELATED"/>
    <property type="match status" value="1"/>
</dbReference>
<keyword evidence="4" id="KW-0010">Activator</keyword>
<evidence type="ECO:0000256" key="3">
    <source>
        <dbReference type="ARBA" id="ARBA00023125"/>
    </source>
</evidence>